<dbReference type="InterPro" id="IPR000594">
    <property type="entry name" value="ThiF_NAD_FAD-bd"/>
</dbReference>
<evidence type="ECO:0000256" key="4">
    <source>
        <dbReference type="ARBA" id="ARBA00022741"/>
    </source>
</evidence>
<evidence type="ECO:0000259" key="9">
    <source>
        <dbReference type="Pfam" id="PF00899"/>
    </source>
</evidence>
<evidence type="ECO:0000313" key="10">
    <source>
        <dbReference type="EMBL" id="KAF0700444.1"/>
    </source>
</evidence>
<protein>
    <recommendedName>
        <fullName evidence="2">Ubiquitin-like modifier-activating enzyme 5</fullName>
    </recommendedName>
</protein>
<dbReference type="Proteomes" id="UP000332933">
    <property type="component" value="Unassembled WGS sequence"/>
</dbReference>
<reference evidence="10" key="2">
    <citation type="submission" date="2019-06" db="EMBL/GenBank/DDBJ databases">
        <title>Genomics analysis of Aphanomyces spp. identifies a new class of oomycete effector associated with host adaptation.</title>
        <authorList>
            <person name="Gaulin E."/>
        </authorList>
    </citation>
    <scope>NUCLEOTIDE SEQUENCE</scope>
    <source>
        <strain evidence="10">CBS 578.67</strain>
    </source>
</reference>
<keyword evidence="4" id="KW-0547">Nucleotide-binding</keyword>
<evidence type="ECO:0000313" key="11">
    <source>
        <dbReference type="EMBL" id="VFT85912.1"/>
    </source>
</evidence>
<feature type="domain" description="THIF-type NAD/FAD binding fold" evidence="9">
    <location>
        <begin position="65"/>
        <end position="315"/>
    </location>
</feature>
<dbReference type="EMBL" id="CAADRA010005144">
    <property type="protein sequence ID" value="VFT85912.1"/>
    <property type="molecule type" value="Genomic_DNA"/>
</dbReference>
<evidence type="ECO:0000256" key="1">
    <source>
        <dbReference type="ARBA" id="ARBA00005339"/>
    </source>
</evidence>
<evidence type="ECO:0000256" key="6">
    <source>
        <dbReference type="ARBA" id="ARBA00022833"/>
    </source>
</evidence>
<gene>
    <name evidence="11" type="primary">Aste57867_9028</name>
    <name evidence="10" type="ORF">As57867_008992</name>
    <name evidence="11" type="ORF">ASTE57867_9028</name>
</gene>
<evidence type="ECO:0000256" key="8">
    <source>
        <dbReference type="SAM" id="MobiDB-lite"/>
    </source>
</evidence>
<keyword evidence="6" id="KW-0862">Zinc</keyword>
<dbReference type="AlphaFoldDB" id="A0A485KM06"/>
<dbReference type="OrthoDB" id="76636at2759"/>
<evidence type="ECO:0000256" key="3">
    <source>
        <dbReference type="ARBA" id="ARBA00022723"/>
    </source>
</evidence>
<dbReference type="PANTHER" id="PTHR10953:SF9">
    <property type="entry name" value="UBIQUITIN-LIKE MODIFIER-ACTIVATING ENZYME 5"/>
    <property type="match status" value="1"/>
</dbReference>
<evidence type="ECO:0000256" key="7">
    <source>
        <dbReference type="ARBA" id="ARBA00022840"/>
    </source>
</evidence>
<keyword evidence="3" id="KW-0479">Metal-binding</keyword>
<dbReference type="PANTHER" id="PTHR10953">
    <property type="entry name" value="UBIQUITIN-ACTIVATING ENZYME E1"/>
    <property type="match status" value="1"/>
</dbReference>
<name>A0A485KM06_9STRA</name>
<dbReference type="GO" id="GO:0071569">
    <property type="term" value="P:protein ufmylation"/>
    <property type="evidence" value="ECO:0007669"/>
    <property type="project" value="TreeGrafter"/>
</dbReference>
<evidence type="ECO:0000256" key="5">
    <source>
        <dbReference type="ARBA" id="ARBA00022786"/>
    </source>
</evidence>
<organism evidence="11 12">
    <name type="scientific">Aphanomyces stellatus</name>
    <dbReference type="NCBI Taxonomy" id="120398"/>
    <lineage>
        <taxon>Eukaryota</taxon>
        <taxon>Sar</taxon>
        <taxon>Stramenopiles</taxon>
        <taxon>Oomycota</taxon>
        <taxon>Saprolegniomycetes</taxon>
        <taxon>Saprolegniales</taxon>
        <taxon>Verrucalvaceae</taxon>
        <taxon>Aphanomyces</taxon>
    </lineage>
</organism>
<dbReference type="InterPro" id="IPR035985">
    <property type="entry name" value="Ubiquitin-activating_enz"/>
</dbReference>
<keyword evidence="12" id="KW-1185">Reference proteome</keyword>
<evidence type="ECO:0000313" key="12">
    <source>
        <dbReference type="Proteomes" id="UP000332933"/>
    </source>
</evidence>
<sequence>MQTAIDRLEDVMQSHAGLADVTMARKQSCVLKDHIEPRPDFASVKFSLKNRFSHLASFKKKKIIDNIEDLKQKSIAIIGLGGVGALAADMFTRSGIGKLTLIDHGVVKMASMSRMFFLPEHVGMSKVQAARLCLRQLNPHVEIETVHCNVDDELDAEILLDVLQDCKMEQPPSLQKATAHQLQFRLPVDAILCCVDNTAARNRVNLVALQLSIPLLDVRMSPCSSTITIQTVLPGYSACLHCHWNDKYDADAATTDSVSKLCPATLPQCELLAAGLVSQSAIKLLLEFGEQIPFYRVDCLEMEISTFWFKPNGDCPEPMCRLKQDEYRGDLTKYVEGANDAPAEVAKAQAGNNNDDDDDSDDDET</sequence>
<proteinExistence type="inferred from homology"/>
<dbReference type="GO" id="GO:0071566">
    <property type="term" value="F:UFM1 activating enzyme activity"/>
    <property type="evidence" value="ECO:0007669"/>
    <property type="project" value="TreeGrafter"/>
</dbReference>
<feature type="compositionally biased region" description="Acidic residues" evidence="8">
    <location>
        <begin position="354"/>
        <end position="365"/>
    </location>
</feature>
<dbReference type="Gene3D" id="3.40.50.720">
    <property type="entry name" value="NAD(P)-binding Rossmann-like Domain"/>
    <property type="match status" value="1"/>
</dbReference>
<dbReference type="EMBL" id="VJMH01005123">
    <property type="protein sequence ID" value="KAF0700444.1"/>
    <property type="molecule type" value="Genomic_DNA"/>
</dbReference>
<feature type="region of interest" description="Disordered" evidence="8">
    <location>
        <begin position="342"/>
        <end position="365"/>
    </location>
</feature>
<keyword evidence="5" id="KW-0833">Ubl conjugation pathway</keyword>
<comment type="similarity">
    <text evidence="1">Belongs to the ubiquitin-activating E1 family. UBA5 subfamily.</text>
</comment>
<dbReference type="GO" id="GO:0046872">
    <property type="term" value="F:metal ion binding"/>
    <property type="evidence" value="ECO:0007669"/>
    <property type="project" value="UniProtKB-KW"/>
</dbReference>
<evidence type="ECO:0000256" key="2">
    <source>
        <dbReference type="ARBA" id="ARBA00016279"/>
    </source>
</evidence>
<dbReference type="GO" id="GO:0005829">
    <property type="term" value="C:cytosol"/>
    <property type="evidence" value="ECO:0007669"/>
    <property type="project" value="TreeGrafter"/>
</dbReference>
<dbReference type="Pfam" id="PF00899">
    <property type="entry name" value="ThiF"/>
    <property type="match status" value="1"/>
</dbReference>
<accession>A0A485KM06</accession>
<keyword evidence="7" id="KW-0067">ATP-binding</keyword>
<reference evidence="11 12" key="1">
    <citation type="submission" date="2019-03" db="EMBL/GenBank/DDBJ databases">
        <authorList>
            <person name="Gaulin E."/>
            <person name="Dumas B."/>
        </authorList>
    </citation>
    <scope>NUCLEOTIDE SEQUENCE [LARGE SCALE GENOMIC DNA]</scope>
    <source>
        <strain evidence="11">CBS 568.67</strain>
    </source>
</reference>
<dbReference type="InterPro" id="IPR045886">
    <property type="entry name" value="ThiF/MoeB/HesA"/>
</dbReference>
<dbReference type="GO" id="GO:0005524">
    <property type="term" value="F:ATP binding"/>
    <property type="evidence" value="ECO:0007669"/>
    <property type="project" value="UniProtKB-KW"/>
</dbReference>
<dbReference type="SUPFAM" id="SSF69572">
    <property type="entry name" value="Activating enzymes of the ubiquitin-like proteins"/>
    <property type="match status" value="1"/>
</dbReference>